<evidence type="ECO:0000313" key="3">
    <source>
        <dbReference type="EMBL" id="HDX32962.1"/>
    </source>
</evidence>
<comment type="function">
    <text evidence="2">Antitoxin component of a type II toxin-antitoxin (TA) system.</text>
</comment>
<dbReference type="InterPro" id="IPR006442">
    <property type="entry name" value="Antitoxin_Phd/YefM"/>
</dbReference>
<dbReference type="AlphaFoldDB" id="A0A7C1JMK4"/>
<dbReference type="InterPro" id="IPR036165">
    <property type="entry name" value="YefM-like_sf"/>
</dbReference>
<organism evidence="3">
    <name type="scientific">Caldilinea aerophila</name>
    <dbReference type="NCBI Taxonomy" id="133453"/>
    <lineage>
        <taxon>Bacteria</taxon>
        <taxon>Bacillati</taxon>
        <taxon>Chloroflexota</taxon>
        <taxon>Caldilineae</taxon>
        <taxon>Caldilineales</taxon>
        <taxon>Caldilineaceae</taxon>
        <taxon>Caldilinea</taxon>
    </lineage>
</organism>
<dbReference type="Pfam" id="PF02604">
    <property type="entry name" value="PhdYeFM_antitox"/>
    <property type="match status" value="1"/>
</dbReference>
<dbReference type="Gene3D" id="3.40.1620.10">
    <property type="entry name" value="YefM-like domain"/>
    <property type="match status" value="1"/>
</dbReference>
<evidence type="ECO:0000256" key="1">
    <source>
        <dbReference type="ARBA" id="ARBA00009981"/>
    </source>
</evidence>
<gene>
    <name evidence="3" type="ORF">ENQ20_15965</name>
</gene>
<sequence>MAETIQSTDLRRRVREVLDRVRLKGEPVIVQSYDTPQAVLIPYEDFETYLAWRSERMKRQAWLAELRAIAEEVSTRAALSEEQAATLIEEAWQA</sequence>
<comment type="similarity">
    <text evidence="1 2">Belongs to the phD/YefM antitoxin family.</text>
</comment>
<evidence type="ECO:0000256" key="2">
    <source>
        <dbReference type="RuleBase" id="RU362080"/>
    </source>
</evidence>
<dbReference type="NCBIfam" id="TIGR01552">
    <property type="entry name" value="phd_fam"/>
    <property type="match status" value="1"/>
</dbReference>
<dbReference type="EMBL" id="DSMG01000165">
    <property type="protein sequence ID" value="HDX32962.1"/>
    <property type="molecule type" value="Genomic_DNA"/>
</dbReference>
<name>A0A7C1JMK4_9CHLR</name>
<protein>
    <recommendedName>
        <fullName evidence="2">Antitoxin</fullName>
    </recommendedName>
</protein>
<reference evidence="3" key="1">
    <citation type="journal article" date="2020" name="mSystems">
        <title>Genome- and Community-Level Interaction Insights into Carbon Utilization and Element Cycling Functions of Hydrothermarchaeota in Hydrothermal Sediment.</title>
        <authorList>
            <person name="Zhou Z."/>
            <person name="Liu Y."/>
            <person name="Xu W."/>
            <person name="Pan J."/>
            <person name="Luo Z.H."/>
            <person name="Li M."/>
        </authorList>
    </citation>
    <scope>NUCLEOTIDE SEQUENCE [LARGE SCALE GENOMIC DNA]</scope>
    <source>
        <strain evidence="3">SpSt-289</strain>
    </source>
</reference>
<dbReference type="SUPFAM" id="SSF143120">
    <property type="entry name" value="YefM-like"/>
    <property type="match status" value="1"/>
</dbReference>
<proteinExistence type="inferred from homology"/>
<accession>A0A7C1JMK4</accession>
<comment type="caution">
    <text evidence="3">The sequence shown here is derived from an EMBL/GenBank/DDBJ whole genome shotgun (WGS) entry which is preliminary data.</text>
</comment>